<evidence type="ECO:0000313" key="2">
    <source>
        <dbReference type="Proteomes" id="UP000306319"/>
    </source>
</evidence>
<protein>
    <submittedName>
        <fullName evidence="1">DUF4859 domain-containing protein</fullName>
    </submittedName>
</protein>
<accession>A0AC61RI47</accession>
<gene>
    <name evidence="1" type="ORF">E5331_06325</name>
</gene>
<dbReference type="EMBL" id="SRYB01000007">
    <property type="protein sequence ID" value="TGY79287.1"/>
    <property type="molecule type" value="Genomic_DNA"/>
</dbReference>
<comment type="caution">
    <text evidence="1">The sequence shown here is derived from an EMBL/GenBank/DDBJ whole genome shotgun (WGS) entry which is preliminary data.</text>
</comment>
<organism evidence="1 2">
    <name type="scientific">Lepagella muris</name>
    <dbReference type="NCBI Taxonomy" id="3032870"/>
    <lineage>
        <taxon>Bacteria</taxon>
        <taxon>Pseudomonadati</taxon>
        <taxon>Bacteroidota</taxon>
        <taxon>Bacteroidia</taxon>
        <taxon>Bacteroidales</taxon>
        <taxon>Muribaculaceae</taxon>
        <taxon>Lepagella</taxon>
    </lineage>
</organism>
<name>A0AC61RI47_9BACT</name>
<evidence type="ECO:0000313" key="1">
    <source>
        <dbReference type="EMBL" id="TGY79287.1"/>
    </source>
</evidence>
<dbReference type="Proteomes" id="UP000306319">
    <property type="component" value="Unassembled WGS sequence"/>
</dbReference>
<sequence length="337" mass="37434">MKKAYIYIVGVLLGFTGVSCNSDDPMDATEKHVYTEGEAPYLRADAGATTALEMDFPVANIEKSQYINLKDYASVFHKKLNMTVDETLSSLINGDVVFYTINGARQRWNLTSPNYGDYGWYYSKNGICNAEDATFTISLDLDKKRVEIKAVGVPAVGTLCDFDFGFAKKNGTDFDDYVRFTSHASVTDPSKVILSAKIPGTSYGAYSINFKNYSESIMLAMGLTVDDFIKKLEKDEIDVYLVDKDGKRVVTADKKRPDYTSGGLGYWLDPNLSITTWSDDGYPKNLMFMEYVGDGTYNLGNANKPTPAGTQVTLTFDFVEIANTDNFLQFIVAVTFN</sequence>
<reference evidence="1" key="1">
    <citation type="submission" date="2019-04" db="EMBL/GenBank/DDBJ databases">
        <title>Microbes associate with the intestines of laboratory mice.</title>
        <authorList>
            <person name="Navarre W."/>
            <person name="Wong E."/>
            <person name="Huang K."/>
            <person name="Tropini C."/>
            <person name="Ng K."/>
            <person name="Yu B."/>
        </authorList>
    </citation>
    <scope>NUCLEOTIDE SEQUENCE</scope>
    <source>
        <strain evidence="1">NM04_E33</strain>
    </source>
</reference>
<proteinExistence type="predicted"/>
<keyword evidence="2" id="KW-1185">Reference proteome</keyword>